<dbReference type="GO" id="GO:0019748">
    <property type="term" value="P:secondary metabolic process"/>
    <property type="evidence" value="ECO:0007669"/>
    <property type="project" value="TreeGrafter"/>
</dbReference>
<dbReference type="AlphaFoldDB" id="A0A073IS80"/>
<evidence type="ECO:0000313" key="3">
    <source>
        <dbReference type="EMBL" id="KEJ92336.1"/>
    </source>
</evidence>
<dbReference type="RefSeq" id="WP_037976098.1">
    <property type="nucleotide sequence ID" value="NZ_JMKI01000031.1"/>
</dbReference>
<name>A0A073IS80_9BACT</name>
<dbReference type="STRING" id="2754.EH55_04875"/>
<evidence type="ECO:0000259" key="2">
    <source>
        <dbReference type="Pfam" id="PF04909"/>
    </source>
</evidence>
<dbReference type="PANTHER" id="PTHR21240">
    <property type="entry name" value="2-AMINO-3-CARBOXYLMUCONATE-6-SEMIALDEHYDE DECARBOXYLASE"/>
    <property type="match status" value="1"/>
</dbReference>
<dbReference type="CDD" id="cd01292">
    <property type="entry name" value="metallo-dependent_hydrolases"/>
    <property type="match status" value="1"/>
</dbReference>
<dbReference type="Proteomes" id="UP000027665">
    <property type="component" value="Unassembled WGS sequence"/>
</dbReference>
<dbReference type="InterPro" id="IPR032466">
    <property type="entry name" value="Metal_Hydrolase"/>
</dbReference>
<reference evidence="3 4" key="1">
    <citation type="submission" date="2014-04" db="EMBL/GenBank/DDBJ databases">
        <title>Draft Genome Sequence of Synergistes jonesii.</title>
        <authorList>
            <person name="Coil D.A."/>
            <person name="Eisen J.A."/>
            <person name="Holland-Moritz H.E."/>
        </authorList>
    </citation>
    <scope>NUCLEOTIDE SEQUENCE [LARGE SCALE GENOMIC DNA]</scope>
    <source>
        <strain evidence="3 4">78-1</strain>
    </source>
</reference>
<gene>
    <name evidence="3" type="ORF">EH55_04875</name>
</gene>
<dbReference type="Gene3D" id="3.20.20.140">
    <property type="entry name" value="Metal-dependent hydrolases"/>
    <property type="match status" value="1"/>
</dbReference>
<feature type="domain" description="Amidohydrolase-related" evidence="2">
    <location>
        <begin position="3"/>
        <end position="263"/>
    </location>
</feature>
<dbReference type="SUPFAM" id="SSF51556">
    <property type="entry name" value="Metallo-dependent hydrolases"/>
    <property type="match status" value="1"/>
</dbReference>
<dbReference type="PATRIC" id="fig|2754.20.peg.159"/>
<dbReference type="EMBL" id="JMKI01000031">
    <property type="protein sequence ID" value="KEJ92336.1"/>
    <property type="molecule type" value="Genomic_DNA"/>
</dbReference>
<sequence length="264" mass="29734">MIIDFHTHIFPDAMADYAMKKLSESENEEYRAAATASALIENMGKAGIDKSVVLHVATKEHQHEDILKFAKEVDSERLISFGSVIPYSLSALEYVWKISDEGLKGIKLHPPLQRCDADDERIFPVYDLARALNLVVLFHAGWDPSYKEEERCTPAMLLKILRNFPGLKVVAAHLGGMHLAKEVYETLAGKADLYFDTAFTAAPWLDKNLFRSIIRRHGADKILFGSDYPWHLPQMELELIDSLGLSREEKNLILGRNAAALLSL</sequence>
<dbReference type="GeneID" id="90983626"/>
<organism evidence="3 4">
    <name type="scientific">Synergistes jonesii</name>
    <dbReference type="NCBI Taxonomy" id="2754"/>
    <lineage>
        <taxon>Bacteria</taxon>
        <taxon>Thermotogati</taxon>
        <taxon>Synergistota</taxon>
        <taxon>Synergistia</taxon>
        <taxon>Synergistales</taxon>
        <taxon>Synergistaceae</taxon>
        <taxon>Synergistes</taxon>
    </lineage>
</organism>
<evidence type="ECO:0000313" key="4">
    <source>
        <dbReference type="Proteomes" id="UP000027665"/>
    </source>
</evidence>
<protein>
    <recommendedName>
        <fullName evidence="2">Amidohydrolase-related domain-containing protein</fullName>
    </recommendedName>
</protein>
<dbReference type="PANTHER" id="PTHR21240:SF28">
    <property type="entry name" value="ISO-OROTATE DECARBOXYLASE (EUROFUNG)"/>
    <property type="match status" value="1"/>
</dbReference>
<keyword evidence="1" id="KW-0456">Lyase</keyword>
<dbReference type="GO" id="GO:0016787">
    <property type="term" value="F:hydrolase activity"/>
    <property type="evidence" value="ECO:0007669"/>
    <property type="project" value="InterPro"/>
</dbReference>
<dbReference type="Pfam" id="PF04909">
    <property type="entry name" value="Amidohydro_2"/>
    <property type="match status" value="1"/>
</dbReference>
<dbReference type="eggNOG" id="COG2159">
    <property type="taxonomic scope" value="Bacteria"/>
</dbReference>
<keyword evidence="4" id="KW-1185">Reference proteome</keyword>
<dbReference type="InterPro" id="IPR006680">
    <property type="entry name" value="Amidohydro-rel"/>
</dbReference>
<dbReference type="GO" id="GO:0016831">
    <property type="term" value="F:carboxy-lyase activity"/>
    <property type="evidence" value="ECO:0007669"/>
    <property type="project" value="InterPro"/>
</dbReference>
<accession>A0A073IS80</accession>
<proteinExistence type="predicted"/>
<dbReference type="GO" id="GO:0005737">
    <property type="term" value="C:cytoplasm"/>
    <property type="evidence" value="ECO:0007669"/>
    <property type="project" value="TreeGrafter"/>
</dbReference>
<comment type="caution">
    <text evidence="3">The sequence shown here is derived from an EMBL/GenBank/DDBJ whole genome shotgun (WGS) entry which is preliminary data.</text>
</comment>
<evidence type="ECO:0000256" key="1">
    <source>
        <dbReference type="ARBA" id="ARBA00023239"/>
    </source>
</evidence>
<dbReference type="InterPro" id="IPR032465">
    <property type="entry name" value="ACMSD"/>
</dbReference>
<dbReference type="OrthoDB" id="9771932at2"/>